<keyword evidence="7" id="KW-0812">Transmembrane</keyword>
<keyword evidence="7" id="KW-1133">Transmembrane helix</keyword>
<dbReference type="RefSeq" id="WP_082217159.1">
    <property type="nucleotide sequence ID" value="NZ_FUZA01000007.1"/>
</dbReference>
<accession>A0A1T5H015</accession>
<evidence type="ECO:0000256" key="1">
    <source>
        <dbReference type="ARBA" id="ARBA00003416"/>
    </source>
</evidence>
<evidence type="ECO:0000256" key="4">
    <source>
        <dbReference type="ARBA" id="ARBA00023172"/>
    </source>
</evidence>
<evidence type="ECO:0000256" key="3">
    <source>
        <dbReference type="ARBA" id="ARBA00023054"/>
    </source>
</evidence>
<organism evidence="8 9">
    <name type="scientific">Dyadobacter psychrophilus</name>
    <dbReference type="NCBI Taxonomy" id="651661"/>
    <lineage>
        <taxon>Bacteria</taxon>
        <taxon>Pseudomonadati</taxon>
        <taxon>Bacteroidota</taxon>
        <taxon>Cytophagia</taxon>
        <taxon>Cytophagales</taxon>
        <taxon>Spirosomataceae</taxon>
        <taxon>Dyadobacter</taxon>
    </lineage>
</organism>
<feature type="region of interest" description="Disordered" evidence="6">
    <location>
        <begin position="457"/>
        <end position="491"/>
    </location>
</feature>
<dbReference type="PANTHER" id="PTHR30563:SF0">
    <property type="entry name" value="DNA RECOMBINATION PROTEIN RMUC"/>
    <property type="match status" value="1"/>
</dbReference>
<feature type="coiled-coil region" evidence="5">
    <location>
        <begin position="69"/>
        <end position="131"/>
    </location>
</feature>
<dbReference type="OrthoDB" id="370725at2"/>
<gene>
    <name evidence="8" type="ORF">SAMN05660293_04714</name>
</gene>
<evidence type="ECO:0000256" key="6">
    <source>
        <dbReference type="SAM" id="MobiDB-lite"/>
    </source>
</evidence>
<dbReference type="EMBL" id="FUZA01000007">
    <property type="protein sequence ID" value="SKC14047.1"/>
    <property type="molecule type" value="Genomic_DNA"/>
</dbReference>
<reference evidence="9" key="1">
    <citation type="submission" date="2017-02" db="EMBL/GenBank/DDBJ databases">
        <authorList>
            <person name="Varghese N."/>
            <person name="Submissions S."/>
        </authorList>
    </citation>
    <scope>NUCLEOTIDE SEQUENCE [LARGE SCALE GENOMIC DNA]</scope>
    <source>
        <strain evidence="9">DSM 22270</strain>
    </source>
</reference>
<dbReference type="AlphaFoldDB" id="A0A1T5H015"/>
<proteinExistence type="inferred from homology"/>
<comment type="similarity">
    <text evidence="2">Belongs to the RmuC family.</text>
</comment>
<evidence type="ECO:0000256" key="5">
    <source>
        <dbReference type="SAM" id="Coils"/>
    </source>
</evidence>
<name>A0A1T5H015_9BACT</name>
<evidence type="ECO:0000256" key="7">
    <source>
        <dbReference type="SAM" id="Phobius"/>
    </source>
</evidence>
<keyword evidence="7" id="KW-0472">Membrane</keyword>
<dbReference type="InterPro" id="IPR003798">
    <property type="entry name" value="DNA_recombination_RmuC"/>
</dbReference>
<keyword evidence="3 5" id="KW-0175">Coiled coil</keyword>
<keyword evidence="9" id="KW-1185">Reference proteome</keyword>
<dbReference type="GO" id="GO:0006310">
    <property type="term" value="P:DNA recombination"/>
    <property type="evidence" value="ECO:0007669"/>
    <property type="project" value="UniProtKB-KW"/>
</dbReference>
<evidence type="ECO:0000313" key="8">
    <source>
        <dbReference type="EMBL" id="SKC14047.1"/>
    </source>
</evidence>
<protein>
    <submittedName>
        <fullName evidence="8">DNA recombination protein RmuC</fullName>
    </submittedName>
</protein>
<dbReference type="STRING" id="651661.SAMN05660293_04714"/>
<comment type="function">
    <text evidence="1">Involved in DNA recombination.</text>
</comment>
<dbReference type="Pfam" id="PF02646">
    <property type="entry name" value="RmuC"/>
    <property type="match status" value="1"/>
</dbReference>
<dbReference type="Proteomes" id="UP000190897">
    <property type="component" value="Unassembled WGS sequence"/>
</dbReference>
<keyword evidence="4" id="KW-0233">DNA recombination</keyword>
<evidence type="ECO:0000313" key="9">
    <source>
        <dbReference type="Proteomes" id="UP000190897"/>
    </source>
</evidence>
<feature type="transmembrane region" description="Helical" evidence="7">
    <location>
        <begin position="6"/>
        <end position="26"/>
    </location>
</feature>
<evidence type="ECO:0000256" key="2">
    <source>
        <dbReference type="ARBA" id="ARBA00009840"/>
    </source>
</evidence>
<dbReference type="PANTHER" id="PTHR30563">
    <property type="entry name" value="DNA RECOMBINATION PROTEIN RMUC"/>
    <property type="match status" value="1"/>
</dbReference>
<sequence>MSIDFLSVIIGLAIGSLLSYLIVYTIQKTKVIAIDLYNDLRSRLTDSEGALAIAQERVKYMSDQISAKLSEEKERLIHYEAKITSLENDVRDRWDIIGDLRAEVSQYSTFNKSLQEKLETQKQDIEEFRKTSIKEFENLANRILDEKTEKFTVSNKVNIESILKPLGEDLVKFKKQVEETYEKESKDRHSLADRVKELVETSQKLGKEANDLTSALKGQSKKQGNWGEMILESILDKSGLVKGREYFVQETFKNEEGKSYRPDVLIKLPENRNIIVDSKVSLNAYEKYCSADEKPDQDLFIKEHLKSLRQHIDQLGSKKYDELTESLDFVMMFIPIEPAYILALQTDNELWHYAYSRKVLLISPTNLVAALKLIVDLWNRENQSRHAQKIADAGAGLYDKFVGFVKHIEDIGKHIRKADDSYNEALSNLTSGRGNLISRAQKLRALGISTKKSLPDSFVPTDELDDDNESPVPLSDKHPSAGDTIIVTQQN</sequence>